<dbReference type="EMBL" id="CP150096">
    <property type="protein sequence ID" value="WZN45301.1"/>
    <property type="molecule type" value="Genomic_DNA"/>
</dbReference>
<dbReference type="InterPro" id="IPR032508">
    <property type="entry name" value="FecR_C"/>
</dbReference>
<dbReference type="RefSeq" id="WP_341840054.1">
    <property type="nucleotide sequence ID" value="NZ_CP149792.1"/>
</dbReference>
<keyword evidence="1" id="KW-0472">Membrane</keyword>
<reference evidence="4 5" key="1">
    <citation type="submission" date="2024-03" db="EMBL/GenBank/DDBJ databases">
        <title>Chitinophaga caseinilytica sp. nov., a casein hydrolysing bacterium isolated from forest soil.</title>
        <authorList>
            <person name="Lee D.S."/>
            <person name="Han D.M."/>
            <person name="Baek J.H."/>
            <person name="Choi D.G."/>
            <person name="Jeon J.H."/>
            <person name="Jeon C.O."/>
        </authorList>
    </citation>
    <scope>NUCLEOTIDE SEQUENCE [LARGE SCALE GENOMIC DNA]</scope>
    <source>
        <strain evidence="4 5">KACC 19118</strain>
    </source>
</reference>
<organism evidence="4 5">
    <name type="scientific">Chitinophaga caseinilytica</name>
    <dbReference type="NCBI Taxonomy" id="2267521"/>
    <lineage>
        <taxon>Bacteria</taxon>
        <taxon>Pseudomonadati</taxon>
        <taxon>Bacteroidota</taxon>
        <taxon>Chitinophagia</taxon>
        <taxon>Chitinophagales</taxon>
        <taxon>Chitinophagaceae</taxon>
        <taxon>Chitinophaga</taxon>
    </lineage>
</organism>
<dbReference type="Gene3D" id="2.60.120.1440">
    <property type="match status" value="1"/>
</dbReference>
<feature type="transmembrane region" description="Helical" evidence="1">
    <location>
        <begin position="82"/>
        <end position="101"/>
    </location>
</feature>
<dbReference type="Pfam" id="PF04773">
    <property type="entry name" value="FecR"/>
    <property type="match status" value="1"/>
</dbReference>
<dbReference type="Proteomes" id="UP001449657">
    <property type="component" value="Chromosome"/>
</dbReference>
<proteinExistence type="predicted"/>
<dbReference type="PANTHER" id="PTHR30273:SF2">
    <property type="entry name" value="PROTEIN FECR"/>
    <property type="match status" value="1"/>
</dbReference>
<gene>
    <name evidence="4" type="ORF">WJU22_20590</name>
</gene>
<dbReference type="Gene3D" id="3.55.50.30">
    <property type="match status" value="1"/>
</dbReference>
<protein>
    <submittedName>
        <fullName evidence="4">FecR domain-containing protein</fullName>
    </submittedName>
</protein>
<evidence type="ECO:0000313" key="4">
    <source>
        <dbReference type="EMBL" id="WZN45301.1"/>
    </source>
</evidence>
<feature type="domain" description="FecR protein" evidence="2">
    <location>
        <begin position="176"/>
        <end position="272"/>
    </location>
</feature>
<dbReference type="InterPro" id="IPR006860">
    <property type="entry name" value="FecR"/>
</dbReference>
<sequence>MQTNPSQLPELLERWMSGQASEAEKEAFFELLDRQGADALAPHLRDAWEQLRPGPVMTDVTKDAITDRILQRPQSAPVRRLGWWYAAAAVLALAIAIPFGYKYWKGKQPADVAASGAHDVAPGKEGAILTLAGGRQIILDSLGNGLVASQQGTRITLQNGSLAYDAADASEITFNTMTTPRGRKFQLVLPDGTKVWLNAASSLRFPTAFSGAERRVEMTGEAYFEVAKDAKHPFFVSIGDGTDVQALGTAFNIHAYEDEPHIQATLLEGSVRVRNATGSRVLVPGQQARIAQGGAMTVLQPDLEQVTAWKSGFFIFQGAPLRDVMRQLARWYDIDVIYEGNVPDQIFEGELPQSLQLSQVTRILTKVNIKFRIEEGKRLIVLP</sequence>
<feature type="domain" description="Protein FecR C-terminal" evidence="3">
    <location>
        <begin position="314"/>
        <end position="380"/>
    </location>
</feature>
<dbReference type="PIRSF" id="PIRSF018266">
    <property type="entry name" value="FecR"/>
    <property type="match status" value="1"/>
</dbReference>
<name>A0ABZ2YZ48_9BACT</name>
<dbReference type="Pfam" id="PF16344">
    <property type="entry name" value="FecR_C"/>
    <property type="match status" value="1"/>
</dbReference>
<evidence type="ECO:0000259" key="3">
    <source>
        <dbReference type="Pfam" id="PF16344"/>
    </source>
</evidence>
<dbReference type="PANTHER" id="PTHR30273">
    <property type="entry name" value="PERIPLASMIC SIGNAL SENSOR AND SIGMA FACTOR ACTIVATOR FECR-RELATED"/>
    <property type="match status" value="1"/>
</dbReference>
<dbReference type="InterPro" id="IPR012373">
    <property type="entry name" value="Ferrdict_sens_TM"/>
</dbReference>
<keyword evidence="1" id="KW-0812">Transmembrane</keyword>
<evidence type="ECO:0000259" key="2">
    <source>
        <dbReference type="Pfam" id="PF04773"/>
    </source>
</evidence>
<keyword evidence="5" id="KW-1185">Reference proteome</keyword>
<accession>A0ABZ2YZ48</accession>
<evidence type="ECO:0000256" key="1">
    <source>
        <dbReference type="SAM" id="Phobius"/>
    </source>
</evidence>
<evidence type="ECO:0000313" key="5">
    <source>
        <dbReference type="Proteomes" id="UP001449657"/>
    </source>
</evidence>
<keyword evidence="1" id="KW-1133">Transmembrane helix</keyword>